<proteinExistence type="predicted"/>
<reference evidence="3" key="1">
    <citation type="submission" date="2013-08" db="EMBL/GenBank/DDBJ databases">
        <authorList>
            <person name="Mendez C."/>
            <person name="Richter M."/>
            <person name="Ferrer M."/>
            <person name="Sanchez J."/>
        </authorList>
    </citation>
    <scope>NUCLEOTIDE SEQUENCE</scope>
</reference>
<protein>
    <submittedName>
        <fullName evidence="3">Transposase</fullName>
    </submittedName>
</protein>
<dbReference type="InterPro" id="IPR024445">
    <property type="entry name" value="Tnp_ISXO2-like"/>
</dbReference>
<accession>T1APZ7</accession>
<evidence type="ECO:0000259" key="2">
    <source>
        <dbReference type="SMART" id="SM01126"/>
    </source>
</evidence>
<gene>
    <name evidence="3" type="ORF">B1A_15220</name>
</gene>
<dbReference type="EMBL" id="AUZX01011164">
    <property type="protein sequence ID" value="EQD44115.1"/>
    <property type="molecule type" value="Genomic_DNA"/>
</dbReference>
<reference evidence="3" key="2">
    <citation type="journal article" date="2014" name="ISME J.">
        <title>Microbial stratification in low pH oxic and suboxic macroscopic growths along an acid mine drainage.</title>
        <authorList>
            <person name="Mendez-Garcia C."/>
            <person name="Mesa V."/>
            <person name="Sprenger R.R."/>
            <person name="Richter M."/>
            <person name="Diez M.S."/>
            <person name="Solano J."/>
            <person name="Bargiela R."/>
            <person name="Golyshina O.V."/>
            <person name="Manteca A."/>
            <person name="Ramos J.L."/>
            <person name="Gallego J.R."/>
            <person name="Llorente I."/>
            <person name="Martins Dos Santos V.A."/>
            <person name="Jensen O.N."/>
            <person name="Pelaez A.I."/>
            <person name="Sanchez J."/>
            <person name="Ferrer M."/>
        </authorList>
    </citation>
    <scope>NUCLEOTIDE SEQUENCE</scope>
</reference>
<dbReference type="Pfam" id="PF12762">
    <property type="entry name" value="DDE_Tnp_IS1595"/>
    <property type="match status" value="1"/>
</dbReference>
<sequence>MKRAQNKRVLISMVEIDPEMGGAKRVIVAMCRSENAEDVMVLAKRYIASGTTIFTDENPAYNRLDTRFQHFVVNHSEEYSTPDGVSDNCDWRSRAAPA</sequence>
<feature type="compositionally biased region" description="Basic and acidic residues" evidence="1">
    <location>
        <begin position="89"/>
        <end position="98"/>
    </location>
</feature>
<dbReference type="SMART" id="SM01126">
    <property type="entry name" value="DDE_Tnp_IS1595"/>
    <property type="match status" value="1"/>
</dbReference>
<evidence type="ECO:0000313" key="3">
    <source>
        <dbReference type="EMBL" id="EQD44115.1"/>
    </source>
</evidence>
<dbReference type="AlphaFoldDB" id="T1APZ7"/>
<organism evidence="3">
    <name type="scientific">mine drainage metagenome</name>
    <dbReference type="NCBI Taxonomy" id="410659"/>
    <lineage>
        <taxon>unclassified sequences</taxon>
        <taxon>metagenomes</taxon>
        <taxon>ecological metagenomes</taxon>
    </lineage>
</organism>
<feature type="domain" description="ISXO2-like transposase" evidence="2">
    <location>
        <begin position="2"/>
        <end position="96"/>
    </location>
</feature>
<name>T1APZ7_9ZZZZ</name>
<evidence type="ECO:0000256" key="1">
    <source>
        <dbReference type="SAM" id="MobiDB-lite"/>
    </source>
</evidence>
<feature type="region of interest" description="Disordered" evidence="1">
    <location>
        <begin position="79"/>
        <end position="98"/>
    </location>
</feature>
<comment type="caution">
    <text evidence="3">The sequence shown here is derived from an EMBL/GenBank/DDBJ whole genome shotgun (WGS) entry which is preliminary data.</text>
</comment>